<sequence>MSKIDDLAITLCSAVAQEIRDVRTLIESLAEVLASDEYLACTYTEQLQTFDLLVQRSQEAADLLECVANGTSTLEAVERVRLNLVQDRLRVALGAA</sequence>
<gene>
    <name evidence="1" type="ORF">ABVV53_02545</name>
</gene>
<dbReference type="Proteomes" id="UP001548713">
    <property type="component" value="Unassembled WGS sequence"/>
</dbReference>
<dbReference type="EMBL" id="JBEWLY010000007">
    <property type="protein sequence ID" value="MET1754347.1"/>
    <property type="molecule type" value="Genomic_DNA"/>
</dbReference>
<protein>
    <submittedName>
        <fullName evidence="1">Uncharacterized protein</fullName>
    </submittedName>
</protein>
<name>A0ABV2CXM2_9SPHN</name>
<proteinExistence type="predicted"/>
<keyword evidence="2" id="KW-1185">Reference proteome</keyword>
<reference evidence="1 2" key="1">
    <citation type="submission" date="2024-07" db="EMBL/GenBank/DDBJ databases">
        <title>Novosphingobium kalidii RD2P27.</title>
        <authorList>
            <person name="Sun J.-Q."/>
        </authorList>
    </citation>
    <scope>NUCLEOTIDE SEQUENCE [LARGE SCALE GENOMIC DNA]</scope>
    <source>
        <strain evidence="1 2">RD2P27</strain>
    </source>
</reference>
<comment type="caution">
    <text evidence="1">The sequence shown here is derived from an EMBL/GenBank/DDBJ whole genome shotgun (WGS) entry which is preliminary data.</text>
</comment>
<evidence type="ECO:0000313" key="1">
    <source>
        <dbReference type="EMBL" id="MET1754347.1"/>
    </source>
</evidence>
<organism evidence="1 2">
    <name type="scientific">Novosphingobium kalidii</name>
    <dbReference type="NCBI Taxonomy" id="3230299"/>
    <lineage>
        <taxon>Bacteria</taxon>
        <taxon>Pseudomonadati</taxon>
        <taxon>Pseudomonadota</taxon>
        <taxon>Alphaproteobacteria</taxon>
        <taxon>Sphingomonadales</taxon>
        <taxon>Sphingomonadaceae</taxon>
        <taxon>Novosphingobium</taxon>
    </lineage>
</organism>
<dbReference type="RefSeq" id="WP_353982752.1">
    <property type="nucleotide sequence ID" value="NZ_JBEWLY010000007.1"/>
</dbReference>
<accession>A0ABV2CXM2</accession>
<evidence type="ECO:0000313" key="2">
    <source>
        <dbReference type="Proteomes" id="UP001548713"/>
    </source>
</evidence>